<evidence type="ECO:0000313" key="2">
    <source>
        <dbReference type="EMBL" id="KAH0237675.1"/>
    </source>
</evidence>
<gene>
    <name evidence="2" type="ORF">KCV03_g50</name>
</gene>
<keyword evidence="1" id="KW-1133">Transmembrane helix</keyword>
<name>A0A9P8GSM0_AURME</name>
<keyword evidence="1" id="KW-0472">Membrane</keyword>
<keyword evidence="1" id="KW-0812">Transmembrane</keyword>
<organism evidence="2 3">
    <name type="scientific">Aureobasidium melanogenum</name>
    <name type="common">Aureobasidium pullulans var. melanogenum</name>
    <dbReference type="NCBI Taxonomy" id="46634"/>
    <lineage>
        <taxon>Eukaryota</taxon>
        <taxon>Fungi</taxon>
        <taxon>Dikarya</taxon>
        <taxon>Ascomycota</taxon>
        <taxon>Pezizomycotina</taxon>
        <taxon>Dothideomycetes</taxon>
        <taxon>Dothideomycetidae</taxon>
        <taxon>Dothideales</taxon>
        <taxon>Saccotheciaceae</taxon>
        <taxon>Aureobasidium</taxon>
    </lineage>
</organism>
<dbReference type="Pfam" id="PF04646">
    <property type="entry name" value="DUF604"/>
    <property type="match status" value="1"/>
</dbReference>
<evidence type="ECO:0000313" key="3">
    <source>
        <dbReference type="Proteomes" id="UP000767238"/>
    </source>
</evidence>
<feature type="non-terminal residue" evidence="2">
    <location>
        <position position="541"/>
    </location>
</feature>
<feature type="transmembrane region" description="Helical" evidence="1">
    <location>
        <begin position="89"/>
        <end position="106"/>
    </location>
</feature>
<proteinExistence type="predicted"/>
<sequence>MVRTDICSVSLFLFSTHSGHFGVLREPARRSPFSMSYLVPCHSGNLVCISIRKRGNDSESLGWLNSHVLDSYHASQFIRMRSDLRDRRIALAISVFVFCIFFLRHLQDGIYRIVPKFALGANTVWSATEDREVIRSLKLNTSTIEYRRYCFSARQNKDTKRQPLVDLGWPLLRDTQADQIAAQQLEHKGFDKACQQGQILHVPLDHFDHLSDTGTLMLGVATFIERLQQSLPEMARWLAGTNSKLVVILRDKSPKTIDLQAVMDIAEELKIDITLVSDPSMTGEAESNFGLATYLRKSLSDNTQWVGIIDDDTFFPSLPRLLESLAPYDPSLPWYIGGLSERRLSTSREGFKAWGGAGIFLSRPLLTTLAENSQVCLSMAKKWGDALWRDCVFKVTTPTVHLTRLPGLNQLDMFGNMAGWYESDPHPLLSIHHWKSWHQFPVPLAHMVTDVAGVDSFLQRYSYIDNVVFTNGYSIVQYLDGLPDMNLVEGTMHPYPGAKMPGAGGEFKDSLGRLRPALEEGRQKISWTFVTAITADNGCIV</sequence>
<dbReference type="Proteomes" id="UP000767238">
    <property type="component" value="Unassembled WGS sequence"/>
</dbReference>
<dbReference type="Gene3D" id="3.90.550.50">
    <property type="match status" value="1"/>
</dbReference>
<dbReference type="PANTHER" id="PTHR10811">
    <property type="entry name" value="FRINGE-RELATED"/>
    <property type="match status" value="1"/>
</dbReference>
<accession>A0A9P8GSM0</accession>
<dbReference type="AlphaFoldDB" id="A0A9P8GSM0"/>
<evidence type="ECO:0000256" key="1">
    <source>
        <dbReference type="SAM" id="Phobius"/>
    </source>
</evidence>
<reference evidence="2" key="2">
    <citation type="submission" date="2021-08" db="EMBL/GenBank/DDBJ databases">
        <authorList>
            <person name="Gostincar C."/>
            <person name="Sun X."/>
            <person name="Song Z."/>
            <person name="Gunde-Cimerman N."/>
        </authorList>
    </citation>
    <scope>NUCLEOTIDE SEQUENCE</scope>
    <source>
        <strain evidence="2">EXF-8016</strain>
    </source>
</reference>
<dbReference type="InterPro" id="IPR006740">
    <property type="entry name" value="DUF604"/>
</dbReference>
<protein>
    <submittedName>
        <fullName evidence="2">Uncharacterized protein</fullName>
    </submittedName>
</protein>
<dbReference type="EMBL" id="JAHFYH010000001">
    <property type="protein sequence ID" value="KAH0237675.1"/>
    <property type="molecule type" value="Genomic_DNA"/>
</dbReference>
<reference evidence="2" key="1">
    <citation type="journal article" date="2021" name="J Fungi (Basel)">
        <title>Virulence traits and population genomics of the black yeast Aureobasidium melanogenum.</title>
        <authorList>
            <person name="Cernosa A."/>
            <person name="Sun X."/>
            <person name="Gostincar C."/>
            <person name="Fang C."/>
            <person name="Gunde-Cimerman N."/>
            <person name="Song Z."/>
        </authorList>
    </citation>
    <scope>NUCLEOTIDE SEQUENCE</scope>
    <source>
        <strain evidence="2">EXF-8016</strain>
    </source>
</reference>
<comment type="caution">
    <text evidence="2">The sequence shown here is derived from an EMBL/GenBank/DDBJ whole genome shotgun (WGS) entry which is preliminary data.</text>
</comment>